<protein>
    <recommendedName>
        <fullName evidence="3">Sel1 repeat family protein</fullName>
    </recommendedName>
</protein>
<dbReference type="AlphaFoldDB" id="A0A7W6CEE4"/>
<dbReference type="EMBL" id="JACIDX010000001">
    <property type="protein sequence ID" value="MBB3953134.1"/>
    <property type="molecule type" value="Genomic_DNA"/>
</dbReference>
<dbReference type="PANTHER" id="PTHR11102:SF160">
    <property type="entry name" value="ERAD-ASSOCIATED E3 UBIQUITIN-PROTEIN LIGASE COMPONENT HRD3"/>
    <property type="match status" value="1"/>
</dbReference>
<keyword evidence="2" id="KW-1185">Reference proteome</keyword>
<dbReference type="InterPro" id="IPR011990">
    <property type="entry name" value="TPR-like_helical_dom_sf"/>
</dbReference>
<dbReference type="Pfam" id="PF08238">
    <property type="entry name" value="Sel1"/>
    <property type="match status" value="5"/>
</dbReference>
<dbReference type="InterPro" id="IPR050767">
    <property type="entry name" value="Sel1_AlgK"/>
</dbReference>
<sequence>MSHSPLSVEEWRAVLAGDPAGAAAALFDAAQGGDRLAALHYGQCLLDGHGVDTDPQGAFRWFVQAAQSGLAPAMNMVGRCLDQGWGVDQTPRLAASWFAAASDKGDVWGLYNYATALTLGRGVEQDCARALDLFRRAAAMGHAKSQNMIGSFHEDGWEVPVNLNIAAYHYARAAEGGDFRGCFNHARMEIAHGRLEVAQRWLAEAARLGHARFRHQMAQWLIRREEESLRRFADQILSTDMTPA</sequence>
<proteinExistence type="predicted"/>
<evidence type="ECO:0000313" key="1">
    <source>
        <dbReference type="EMBL" id="MBB3953134.1"/>
    </source>
</evidence>
<dbReference type="RefSeq" id="WP_183621576.1">
    <property type="nucleotide sequence ID" value="NZ_JACIDX010000001.1"/>
</dbReference>
<organism evidence="1 2">
    <name type="scientific">Novosphingobium sediminicola</name>
    <dbReference type="NCBI Taxonomy" id="563162"/>
    <lineage>
        <taxon>Bacteria</taxon>
        <taxon>Pseudomonadati</taxon>
        <taxon>Pseudomonadota</taxon>
        <taxon>Alphaproteobacteria</taxon>
        <taxon>Sphingomonadales</taxon>
        <taxon>Sphingomonadaceae</taxon>
        <taxon>Novosphingobium</taxon>
    </lineage>
</organism>
<gene>
    <name evidence="1" type="ORF">GGR38_000046</name>
</gene>
<dbReference type="SUPFAM" id="SSF81901">
    <property type="entry name" value="HCP-like"/>
    <property type="match status" value="1"/>
</dbReference>
<dbReference type="Gene3D" id="1.25.40.10">
    <property type="entry name" value="Tetratricopeptide repeat domain"/>
    <property type="match status" value="1"/>
</dbReference>
<dbReference type="SMART" id="SM00671">
    <property type="entry name" value="SEL1"/>
    <property type="match status" value="5"/>
</dbReference>
<dbReference type="InterPro" id="IPR006597">
    <property type="entry name" value="Sel1-like"/>
</dbReference>
<evidence type="ECO:0008006" key="3">
    <source>
        <dbReference type="Google" id="ProtNLM"/>
    </source>
</evidence>
<dbReference type="PANTHER" id="PTHR11102">
    <property type="entry name" value="SEL-1-LIKE PROTEIN"/>
    <property type="match status" value="1"/>
</dbReference>
<accession>A0A7W6CEE4</accession>
<evidence type="ECO:0000313" key="2">
    <source>
        <dbReference type="Proteomes" id="UP000548867"/>
    </source>
</evidence>
<name>A0A7W6CEE4_9SPHN</name>
<reference evidence="1 2" key="1">
    <citation type="submission" date="2020-08" db="EMBL/GenBank/DDBJ databases">
        <title>Genomic Encyclopedia of Type Strains, Phase IV (KMG-IV): sequencing the most valuable type-strain genomes for metagenomic binning, comparative biology and taxonomic classification.</title>
        <authorList>
            <person name="Goeker M."/>
        </authorList>
    </citation>
    <scope>NUCLEOTIDE SEQUENCE [LARGE SCALE GENOMIC DNA]</scope>
    <source>
        <strain evidence="1 2">DSM 27057</strain>
    </source>
</reference>
<comment type="caution">
    <text evidence="1">The sequence shown here is derived from an EMBL/GenBank/DDBJ whole genome shotgun (WGS) entry which is preliminary data.</text>
</comment>
<dbReference type="Proteomes" id="UP000548867">
    <property type="component" value="Unassembled WGS sequence"/>
</dbReference>